<evidence type="ECO:0000313" key="9">
    <source>
        <dbReference type="EMBL" id="TFZ08316.1"/>
    </source>
</evidence>
<dbReference type="Pfam" id="PF02518">
    <property type="entry name" value="HATPase_c"/>
    <property type="match status" value="1"/>
</dbReference>
<dbReference type="EMBL" id="SMLK01000001">
    <property type="protein sequence ID" value="TFZ08316.1"/>
    <property type="molecule type" value="Genomic_DNA"/>
</dbReference>
<dbReference type="InterPro" id="IPR035965">
    <property type="entry name" value="PAS-like_dom_sf"/>
</dbReference>
<dbReference type="NCBIfam" id="TIGR00229">
    <property type="entry name" value="sensory_box"/>
    <property type="match status" value="2"/>
</dbReference>
<keyword evidence="10" id="KW-1185">Reference proteome</keyword>
<feature type="modified residue" description="4-aspartylphosphate" evidence="4">
    <location>
        <position position="573"/>
    </location>
</feature>
<dbReference type="CDD" id="cd00156">
    <property type="entry name" value="REC"/>
    <property type="match status" value="1"/>
</dbReference>
<dbReference type="SUPFAM" id="SSF52172">
    <property type="entry name" value="CheY-like"/>
    <property type="match status" value="1"/>
</dbReference>
<proteinExistence type="predicted"/>
<dbReference type="PRINTS" id="PR00344">
    <property type="entry name" value="BCTRLSENSOR"/>
</dbReference>
<dbReference type="InterPro" id="IPR036097">
    <property type="entry name" value="HisK_dim/P_sf"/>
</dbReference>
<dbReference type="PROSITE" id="PS50110">
    <property type="entry name" value="RESPONSE_REGULATORY"/>
    <property type="match status" value="1"/>
</dbReference>
<dbReference type="SUPFAM" id="SSF47384">
    <property type="entry name" value="Homodimeric domain of signal transducing histidine kinase"/>
    <property type="match status" value="1"/>
</dbReference>
<dbReference type="SMART" id="SM00091">
    <property type="entry name" value="PAS"/>
    <property type="match status" value="1"/>
</dbReference>
<dbReference type="SMART" id="SM00448">
    <property type="entry name" value="REC"/>
    <property type="match status" value="1"/>
</dbReference>
<dbReference type="InterPro" id="IPR013656">
    <property type="entry name" value="PAS_4"/>
</dbReference>
<dbReference type="InterPro" id="IPR000014">
    <property type="entry name" value="PAS"/>
</dbReference>
<dbReference type="InterPro" id="IPR003594">
    <property type="entry name" value="HATPase_dom"/>
</dbReference>
<dbReference type="GO" id="GO:0000155">
    <property type="term" value="F:phosphorelay sensor kinase activity"/>
    <property type="evidence" value="ECO:0007669"/>
    <property type="project" value="InterPro"/>
</dbReference>
<dbReference type="InterPro" id="IPR005467">
    <property type="entry name" value="His_kinase_dom"/>
</dbReference>
<dbReference type="Proteomes" id="UP000297839">
    <property type="component" value="Unassembled WGS sequence"/>
</dbReference>
<gene>
    <name evidence="9" type="ORF">EZ216_03925</name>
</gene>
<feature type="domain" description="PAC" evidence="8">
    <location>
        <begin position="89"/>
        <end position="141"/>
    </location>
</feature>
<dbReference type="EC" id="2.7.13.3" evidence="2"/>
<dbReference type="Gene3D" id="3.40.50.2300">
    <property type="match status" value="1"/>
</dbReference>
<evidence type="ECO:0000259" key="5">
    <source>
        <dbReference type="PROSITE" id="PS50109"/>
    </source>
</evidence>
<organism evidence="9 10">
    <name type="scientific">Ramlibacter humi</name>
    <dbReference type="NCBI Taxonomy" id="2530451"/>
    <lineage>
        <taxon>Bacteria</taxon>
        <taxon>Pseudomonadati</taxon>
        <taxon>Pseudomonadota</taxon>
        <taxon>Betaproteobacteria</taxon>
        <taxon>Burkholderiales</taxon>
        <taxon>Comamonadaceae</taxon>
        <taxon>Ramlibacter</taxon>
    </lineage>
</organism>
<dbReference type="InterPro" id="IPR000700">
    <property type="entry name" value="PAS-assoc_C"/>
</dbReference>
<dbReference type="InterPro" id="IPR004358">
    <property type="entry name" value="Sig_transdc_His_kin-like_C"/>
</dbReference>
<dbReference type="CDD" id="cd00082">
    <property type="entry name" value="HisKA"/>
    <property type="match status" value="1"/>
</dbReference>
<protein>
    <recommendedName>
        <fullName evidence="2">histidine kinase</fullName>
        <ecNumber evidence="2">2.7.13.3</ecNumber>
    </recommendedName>
</protein>
<dbReference type="PANTHER" id="PTHR43065">
    <property type="entry name" value="SENSOR HISTIDINE KINASE"/>
    <property type="match status" value="1"/>
</dbReference>
<accession>A0A4Z0C9H4</accession>
<dbReference type="SMART" id="SM00388">
    <property type="entry name" value="HisKA"/>
    <property type="match status" value="1"/>
</dbReference>
<dbReference type="InterPro" id="IPR001789">
    <property type="entry name" value="Sig_transdc_resp-reg_receiver"/>
</dbReference>
<evidence type="ECO:0000256" key="1">
    <source>
        <dbReference type="ARBA" id="ARBA00000085"/>
    </source>
</evidence>
<feature type="domain" description="Response regulatory" evidence="6">
    <location>
        <begin position="522"/>
        <end position="638"/>
    </location>
</feature>
<evidence type="ECO:0000256" key="3">
    <source>
        <dbReference type="ARBA" id="ARBA00022553"/>
    </source>
</evidence>
<sequence>MPAVRRLQDRRPRFGPAVDALRELLELTADWVWEADANLRMTLVRCSPGYADQGQLPPVRRACWDGLDSEQERARCTLRAAMEARQPLQGIEVVRLDSQGRPRHLRVSGRPIFGRNGRFEGYRGVGQEITSHKQAEQALNASESQLAAVIDTSVDAIITVDAEGRIVLFNRGAGAMFGCSRMEALGRTLHDWLPQAAGFIATAHARAAITPAELVRGLALQARRTDGTGFPAEASLSRIVLGGNALYCLTVRDLTQPLQAEQARQSLELQLRQSQKMEALGTLAGGIAHDFNNIVAAIMGNARLARDHCDAGSPARPFISEIASAGVRARDLVQRILSFSRNQPAVFTCQALQPLVREGVQLLRAMLPSGIQVVCDVPDEDLLVCADPTQVSQVLMNLGTNAWQAIGRQGRITVSLAREGREACLCVADNGCGMDAGTVERIFEPFFTTKAKGEGTGLGLPVVHGIVSSHGGRITVDSQPGEGTVFRIWLPMAQESAARAQPAPPPLPAAVDATERRGRGEHVLYLDDYPAMVLMVTAVLEGRGYRVTGFDDPLRALEWLREHAGETDLVVSDYNMPGCSGLELAQQLRHLRPELPLVLASGYITDELRQGAAELGVRSLFDKPRGVEELCDLVGEVLQG</sequence>
<feature type="domain" description="Histidine kinase" evidence="5">
    <location>
        <begin position="286"/>
        <end position="494"/>
    </location>
</feature>
<dbReference type="Gene3D" id="3.30.565.10">
    <property type="entry name" value="Histidine kinase-like ATPase, C-terminal domain"/>
    <property type="match status" value="1"/>
</dbReference>
<keyword evidence="3 4" id="KW-0597">Phosphoprotein</keyword>
<dbReference type="PROSITE" id="PS50113">
    <property type="entry name" value="PAC"/>
    <property type="match status" value="1"/>
</dbReference>
<dbReference type="SUPFAM" id="SSF55874">
    <property type="entry name" value="ATPase domain of HSP90 chaperone/DNA topoisomerase II/histidine kinase"/>
    <property type="match status" value="1"/>
</dbReference>
<dbReference type="Gene3D" id="3.30.450.20">
    <property type="entry name" value="PAS domain"/>
    <property type="match status" value="2"/>
</dbReference>
<dbReference type="Pfam" id="PF00072">
    <property type="entry name" value="Response_reg"/>
    <property type="match status" value="1"/>
</dbReference>
<dbReference type="InterPro" id="IPR003661">
    <property type="entry name" value="HisK_dim/P_dom"/>
</dbReference>
<dbReference type="PROSITE" id="PS50109">
    <property type="entry name" value="HIS_KIN"/>
    <property type="match status" value="1"/>
</dbReference>
<evidence type="ECO:0000313" key="10">
    <source>
        <dbReference type="Proteomes" id="UP000297839"/>
    </source>
</evidence>
<evidence type="ECO:0000256" key="2">
    <source>
        <dbReference type="ARBA" id="ARBA00012438"/>
    </source>
</evidence>
<dbReference type="SUPFAM" id="SSF55785">
    <property type="entry name" value="PYP-like sensor domain (PAS domain)"/>
    <property type="match status" value="2"/>
</dbReference>
<evidence type="ECO:0000259" key="7">
    <source>
        <dbReference type="PROSITE" id="PS50112"/>
    </source>
</evidence>
<evidence type="ECO:0000259" key="8">
    <source>
        <dbReference type="PROSITE" id="PS50113"/>
    </source>
</evidence>
<dbReference type="InterPro" id="IPR036890">
    <property type="entry name" value="HATPase_C_sf"/>
</dbReference>
<dbReference type="AlphaFoldDB" id="A0A4Z0C9H4"/>
<evidence type="ECO:0000259" key="6">
    <source>
        <dbReference type="PROSITE" id="PS50110"/>
    </source>
</evidence>
<dbReference type="RefSeq" id="WP_135248252.1">
    <property type="nucleotide sequence ID" value="NZ_SMLK01000001.1"/>
</dbReference>
<dbReference type="InterPro" id="IPR011006">
    <property type="entry name" value="CheY-like_superfamily"/>
</dbReference>
<dbReference type="PROSITE" id="PS50112">
    <property type="entry name" value="PAS"/>
    <property type="match status" value="1"/>
</dbReference>
<dbReference type="CDD" id="cd00130">
    <property type="entry name" value="PAS"/>
    <property type="match status" value="1"/>
</dbReference>
<dbReference type="SMART" id="SM00387">
    <property type="entry name" value="HATPase_c"/>
    <property type="match status" value="1"/>
</dbReference>
<comment type="catalytic activity">
    <reaction evidence="1">
        <text>ATP + protein L-histidine = ADP + protein N-phospho-L-histidine.</text>
        <dbReference type="EC" id="2.7.13.3"/>
    </reaction>
</comment>
<dbReference type="Gene3D" id="1.10.287.130">
    <property type="match status" value="1"/>
</dbReference>
<reference evidence="9 10" key="1">
    <citation type="submission" date="2019-03" db="EMBL/GenBank/DDBJ databases">
        <title>Ramlibacter sp. 18x22-1, whole genome shotgun sequence.</title>
        <authorList>
            <person name="Zhang X."/>
            <person name="Feng G."/>
            <person name="Zhu H."/>
        </authorList>
    </citation>
    <scope>NUCLEOTIDE SEQUENCE [LARGE SCALE GENOMIC DNA]</scope>
    <source>
        <strain evidence="9 10">18x22-1</strain>
    </source>
</reference>
<evidence type="ECO:0000256" key="4">
    <source>
        <dbReference type="PROSITE-ProRule" id="PRU00169"/>
    </source>
</evidence>
<dbReference type="Pfam" id="PF00512">
    <property type="entry name" value="HisKA"/>
    <property type="match status" value="1"/>
</dbReference>
<comment type="caution">
    <text evidence="9">The sequence shown here is derived from an EMBL/GenBank/DDBJ whole genome shotgun (WGS) entry which is preliminary data.</text>
</comment>
<dbReference type="PANTHER" id="PTHR43065:SF42">
    <property type="entry name" value="TWO-COMPONENT SENSOR PPRA"/>
    <property type="match status" value="1"/>
</dbReference>
<dbReference type="OrthoDB" id="5389366at2"/>
<name>A0A4Z0C9H4_9BURK</name>
<dbReference type="Pfam" id="PF08448">
    <property type="entry name" value="PAS_4"/>
    <property type="match status" value="2"/>
</dbReference>
<feature type="domain" description="PAS" evidence="7">
    <location>
        <begin position="142"/>
        <end position="189"/>
    </location>
</feature>